<gene>
    <name evidence="1" type="ORF">CAZ10_31565</name>
    <name evidence="2" type="ORF">DT376_29940</name>
    <name evidence="3" type="ORF">L4V69_27305</name>
</gene>
<dbReference type="AlphaFoldDB" id="A0A0C6F429"/>
<reference evidence="2 5" key="2">
    <citation type="submission" date="2018-07" db="EMBL/GenBank/DDBJ databases">
        <title>Mechanisms of high-level aminoglycoside resistance among Gram-negative pathogens in Brazil.</title>
        <authorList>
            <person name="Ballaben A.S."/>
            <person name="Darini A.L.C."/>
            <person name="Doi Y."/>
        </authorList>
    </citation>
    <scope>NUCLEOTIDE SEQUENCE [LARGE SCALE GENOMIC DNA]</scope>
    <source>
        <strain evidence="2 5">B2-305</strain>
    </source>
</reference>
<evidence type="ECO:0000313" key="5">
    <source>
        <dbReference type="Proteomes" id="UP000253594"/>
    </source>
</evidence>
<reference evidence="3" key="3">
    <citation type="submission" date="2023-06" db="EMBL/GenBank/DDBJ databases">
        <authorList>
            <consortium name="Clinical and Environmental Microbiology Branch: Whole genome sequencing antimicrobial resistance pathogens in the healthcare setting"/>
        </authorList>
    </citation>
    <scope>NUCLEOTIDE SEQUENCE</scope>
    <source>
        <strain evidence="3">2021CK-01020</strain>
    </source>
</reference>
<evidence type="ECO:0000313" key="2">
    <source>
        <dbReference type="EMBL" id="RCI71286.1"/>
    </source>
</evidence>
<proteinExistence type="predicted"/>
<dbReference type="EMBL" id="NFFZ01000025">
    <property type="protein sequence ID" value="OTI55838.1"/>
    <property type="molecule type" value="Genomic_DNA"/>
</dbReference>
<dbReference type="EMBL" id="CP136986">
    <property type="protein sequence ID" value="WOS76187.1"/>
    <property type="molecule type" value="Genomic_DNA"/>
</dbReference>
<dbReference type="EMBL" id="QORE01001499">
    <property type="protein sequence ID" value="RCI71286.1"/>
    <property type="molecule type" value="Genomic_DNA"/>
</dbReference>
<evidence type="ECO:0000313" key="3">
    <source>
        <dbReference type="EMBL" id="WOS76187.1"/>
    </source>
</evidence>
<evidence type="ECO:0000313" key="1">
    <source>
        <dbReference type="EMBL" id="OTI55838.1"/>
    </source>
</evidence>
<reference evidence="1 4" key="1">
    <citation type="submission" date="2017-05" db="EMBL/GenBank/DDBJ databases">
        <authorList>
            <person name="Song R."/>
            <person name="Chenine A.L."/>
            <person name="Ruprecht R.M."/>
        </authorList>
    </citation>
    <scope>NUCLEOTIDE SEQUENCE [LARGE SCALE GENOMIC DNA]</scope>
    <source>
        <strain evidence="1 4">S567_C10_BS</strain>
    </source>
</reference>
<organism evidence="1 4">
    <name type="scientific">Pseudomonas aeruginosa</name>
    <dbReference type="NCBI Taxonomy" id="287"/>
    <lineage>
        <taxon>Bacteria</taxon>
        <taxon>Pseudomonadati</taxon>
        <taxon>Pseudomonadota</taxon>
        <taxon>Gammaproteobacteria</taxon>
        <taxon>Pseudomonadales</taxon>
        <taxon>Pseudomonadaceae</taxon>
        <taxon>Pseudomonas</taxon>
    </lineage>
</organism>
<protein>
    <submittedName>
        <fullName evidence="1">Uncharacterized protein</fullName>
    </submittedName>
</protein>
<name>A0A0C6F429_PSEAI</name>
<dbReference type="Proteomes" id="UP001297540">
    <property type="component" value="Chromosome"/>
</dbReference>
<reference evidence="3" key="4">
    <citation type="submission" date="2023-10" db="EMBL/GenBank/DDBJ databases">
        <title>Pathogen: clinical or host-associated sample.</title>
        <authorList>
            <person name="Hergert J."/>
            <person name="Casey R."/>
            <person name="Wagner J."/>
            <person name="Young E.L."/>
            <person name="Oakeson K.F."/>
        </authorList>
    </citation>
    <scope>NUCLEOTIDE SEQUENCE</scope>
    <source>
        <strain evidence="3">2021CK-01020</strain>
    </source>
</reference>
<sequence length="185" mass="21565">MTGVYRDVMPAIVRVLAADAIDNTAKQSWQRLIDRKVDGGFRALLSAQDQFEFDCILHALLHRELSPAEWDVLHARYSTHFDRRGQAIERLASRVHSPAPSRFLERAVATWAIPMMKGKDGKRSTAIPMLPKKWYDMNNWDEDARPDSTRNRWRRDIRKQLDRFEEEALVHVTEILDREKLLDAA</sequence>
<accession>A0A0C6F429</accession>
<dbReference type="RefSeq" id="WP_003085729.1">
    <property type="nucleotide sequence ID" value="NZ_AP014622.1"/>
</dbReference>
<evidence type="ECO:0000313" key="4">
    <source>
        <dbReference type="Proteomes" id="UP000194857"/>
    </source>
</evidence>
<dbReference type="Proteomes" id="UP000253594">
    <property type="component" value="Unassembled WGS sequence"/>
</dbReference>
<dbReference type="Proteomes" id="UP000194857">
    <property type="component" value="Unassembled WGS sequence"/>
</dbReference>